<evidence type="ECO:0000259" key="11">
    <source>
        <dbReference type="PROSITE" id="PS51869"/>
    </source>
</evidence>
<dbReference type="EMBL" id="SWLE01000002">
    <property type="protein sequence ID" value="TNN02444.1"/>
    <property type="molecule type" value="Genomic_DNA"/>
</dbReference>
<dbReference type="Pfam" id="PF12924">
    <property type="entry name" value="APP_Cu_bd"/>
    <property type="match status" value="1"/>
</dbReference>
<dbReference type="Pfam" id="PF02177">
    <property type="entry name" value="APP_N"/>
    <property type="match status" value="1"/>
</dbReference>
<name>A0A4Z2CEA5_9TELE</name>
<gene>
    <name evidence="13" type="ORF">fugu_009931</name>
</gene>
<accession>A0A4Z2CEA5</accession>
<dbReference type="SUPFAM" id="SSF89811">
    <property type="entry name" value="Amyloid beta a4 protein copper binding domain (domain 2)"/>
    <property type="match status" value="1"/>
</dbReference>
<evidence type="ECO:0000256" key="10">
    <source>
        <dbReference type="SAM" id="SignalP"/>
    </source>
</evidence>
<evidence type="ECO:0000256" key="4">
    <source>
        <dbReference type="ARBA" id="ARBA00022989"/>
    </source>
</evidence>
<dbReference type="GO" id="GO:0007409">
    <property type="term" value="P:axonogenesis"/>
    <property type="evidence" value="ECO:0007669"/>
    <property type="project" value="TreeGrafter"/>
</dbReference>
<feature type="disulfide bond" evidence="8">
    <location>
        <begin position="105"/>
        <end position="112"/>
    </location>
</feature>
<keyword evidence="4" id="KW-1133">Transmembrane helix</keyword>
<keyword evidence="5" id="KW-0472">Membrane</keyword>
<dbReference type="GO" id="GO:0031694">
    <property type="term" value="F:alpha-2A adrenergic receptor binding"/>
    <property type="evidence" value="ECO:0007669"/>
    <property type="project" value="TreeGrafter"/>
</dbReference>
<feature type="disulfide bond" evidence="8">
    <location>
        <begin position="80"/>
        <end position="124"/>
    </location>
</feature>
<evidence type="ECO:0000259" key="12">
    <source>
        <dbReference type="PROSITE" id="PS51870"/>
    </source>
</evidence>
<dbReference type="InterPro" id="IPR008154">
    <property type="entry name" value="Amyloid_glyco_extra"/>
</dbReference>
<evidence type="ECO:0000256" key="8">
    <source>
        <dbReference type="PROSITE-ProRule" id="PRU01217"/>
    </source>
</evidence>
<dbReference type="Gene3D" id="1.20.120.770">
    <property type="entry name" value="Amyloid precursor protein, E2 domain"/>
    <property type="match status" value="1"/>
</dbReference>
<dbReference type="InterPro" id="IPR036176">
    <property type="entry name" value="E2_sf"/>
</dbReference>
<feature type="compositionally biased region" description="Polar residues" evidence="9">
    <location>
        <begin position="216"/>
        <end position="233"/>
    </location>
</feature>
<dbReference type="InterPro" id="IPR011178">
    <property type="entry name" value="Amyloid_glyco_Cu-bd"/>
</dbReference>
<evidence type="ECO:0000256" key="1">
    <source>
        <dbReference type="ARBA" id="ARBA00004479"/>
    </source>
</evidence>
<dbReference type="SUPFAM" id="SSF56491">
    <property type="entry name" value="A heparin-binding domain"/>
    <property type="match status" value="1"/>
</dbReference>
<keyword evidence="2" id="KW-0812">Transmembrane</keyword>
<dbReference type="SUPFAM" id="SSF109843">
    <property type="entry name" value="CAPPD, an extracellular domain of amyloid beta A4 protein"/>
    <property type="match status" value="1"/>
</dbReference>
<reference evidence="13 14" key="1">
    <citation type="submission" date="2019-04" db="EMBL/GenBank/DDBJ databases">
        <title>The sequence and de novo assembly of Takifugu bimaculatus genome using PacBio and Hi-C technologies.</title>
        <authorList>
            <person name="Xu P."/>
            <person name="Liu B."/>
            <person name="Zhou Z."/>
        </authorList>
    </citation>
    <scope>NUCLEOTIDE SEQUENCE [LARGE SCALE GENOMIC DNA]</scope>
    <source>
        <strain evidence="13">TB-2018</strain>
        <tissue evidence="13">Muscle</tissue>
    </source>
</reference>
<dbReference type="GO" id="GO:0031695">
    <property type="term" value="F:alpha-2B adrenergic receptor binding"/>
    <property type="evidence" value="ECO:0007669"/>
    <property type="project" value="TreeGrafter"/>
</dbReference>
<evidence type="ECO:0000256" key="9">
    <source>
        <dbReference type="SAM" id="MobiDB-lite"/>
    </source>
</evidence>
<sequence>MEHTEIPILLALLSCCVWKNVEALSMTEVNGPDPQLAEPQIAMFCGRQMLHMNLQTGRWEPDPQGRQGCFKDPNEILSYCQEMYPALTISHVEESKRPVTIHAWCKKGWGHCQTHPFIVLPYRCLDGEYVSEALLVPDRCRFLHQEQMDTCKSYVYWHNIAKQECTAESLELHSYGMLLPCGDHFRGVEFVCCPSRGSPSGKGEADERDVPAAQTYSLQTTGKQPSITKTSDYPDSYDYEKSSKPTTVCVVTTLRPTDGVDVYFEKPADDTEHANFLRAKTDLEERRMKRINEIMKEWAEADNQSKNLPKTERQSLNEHFQSVLQTLEEQVAGERQRLVETHLVRVEAILNNNRRLALENYLAACAGRSTSGESRG</sequence>
<keyword evidence="3 10" id="KW-0732">Signal</keyword>
<dbReference type="PROSITE" id="PS51870">
    <property type="entry name" value="APP_E2"/>
    <property type="match status" value="1"/>
</dbReference>
<dbReference type="SMART" id="SM00006">
    <property type="entry name" value="A4_EXTRA"/>
    <property type="match status" value="1"/>
</dbReference>
<comment type="similarity">
    <text evidence="8">Belongs to the APP family.</text>
</comment>
<evidence type="ECO:0000256" key="7">
    <source>
        <dbReference type="ARBA" id="ARBA00023180"/>
    </source>
</evidence>
<feature type="domain" description="E1" evidence="11">
    <location>
        <begin position="35"/>
        <end position="195"/>
    </location>
</feature>
<dbReference type="AlphaFoldDB" id="A0A4Z2CEA5"/>
<keyword evidence="6 8" id="KW-1015">Disulfide bond</keyword>
<dbReference type="InterPro" id="IPR024329">
    <property type="entry name" value="Amyloid_glyco_E2_domain"/>
</dbReference>
<dbReference type="PROSITE" id="PS00319">
    <property type="entry name" value="APP_CUBD"/>
    <property type="match status" value="1"/>
</dbReference>
<dbReference type="InterPro" id="IPR036669">
    <property type="entry name" value="Amyloid_Cu-bd_sf"/>
</dbReference>
<feature type="region of interest" description="GFLD subdomain" evidence="8">
    <location>
        <begin position="35"/>
        <end position="130"/>
    </location>
</feature>
<proteinExistence type="inferred from homology"/>
<evidence type="ECO:0000313" key="14">
    <source>
        <dbReference type="Proteomes" id="UP000516260"/>
    </source>
</evidence>
<dbReference type="InterPro" id="IPR019744">
    <property type="entry name" value="APP_CUBD_CS"/>
</dbReference>
<evidence type="ECO:0000256" key="3">
    <source>
        <dbReference type="ARBA" id="ARBA00022729"/>
    </source>
</evidence>
<feature type="domain" description="E2" evidence="12">
    <location>
        <begin position="259"/>
        <end position="376"/>
    </location>
</feature>
<keyword evidence="14" id="KW-1185">Reference proteome</keyword>
<organism evidence="13 14">
    <name type="scientific">Takifugu bimaculatus</name>
    <dbReference type="NCBI Taxonomy" id="433685"/>
    <lineage>
        <taxon>Eukaryota</taxon>
        <taxon>Metazoa</taxon>
        <taxon>Chordata</taxon>
        <taxon>Craniata</taxon>
        <taxon>Vertebrata</taxon>
        <taxon>Euteleostomi</taxon>
        <taxon>Actinopterygii</taxon>
        <taxon>Neopterygii</taxon>
        <taxon>Teleostei</taxon>
        <taxon>Neoteleostei</taxon>
        <taxon>Acanthomorphata</taxon>
        <taxon>Eupercaria</taxon>
        <taxon>Tetraodontiformes</taxon>
        <taxon>Tetradontoidea</taxon>
        <taxon>Tetraodontidae</taxon>
        <taxon>Takifugu</taxon>
    </lineage>
</organism>
<dbReference type="GO" id="GO:0005794">
    <property type="term" value="C:Golgi apparatus"/>
    <property type="evidence" value="ECO:0007669"/>
    <property type="project" value="TreeGrafter"/>
</dbReference>
<feature type="region of interest" description="Disordered" evidence="9">
    <location>
        <begin position="216"/>
        <end position="242"/>
    </location>
</feature>
<dbReference type="GO" id="GO:0046914">
    <property type="term" value="F:transition metal ion binding"/>
    <property type="evidence" value="ECO:0007669"/>
    <property type="project" value="InterPro"/>
</dbReference>
<protein>
    <recommendedName>
        <fullName evidence="15">Amyloid-beta A4 protein</fullName>
    </recommendedName>
</protein>
<feature type="region of interest" description="CuBD subdomain" evidence="8">
    <location>
        <begin position="138"/>
        <end position="195"/>
    </location>
</feature>
<dbReference type="Proteomes" id="UP000516260">
    <property type="component" value="Chromosome 10"/>
</dbReference>
<comment type="caution">
    <text evidence="13">The sequence shown here is derived from an EMBL/GenBank/DDBJ whole genome shotgun (WGS) entry which is preliminary data.</text>
</comment>
<feature type="chain" id="PRO_5021325828" description="Amyloid-beta A4 protein" evidence="10">
    <location>
        <begin position="24"/>
        <end position="376"/>
    </location>
</feature>
<comment type="caution">
    <text evidence="8">Lacks conserved residue(s) required for the propagation of feature annotation.</text>
</comment>
<feature type="disulfide bond" evidence="8">
    <location>
        <begin position="151"/>
        <end position="181"/>
    </location>
</feature>
<dbReference type="InterPro" id="IPR036454">
    <property type="entry name" value="Amyloid_glyco_heparin-bd_sf"/>
</dbReference>
<dbReference type="GO" id="GO:0008201">
    <property type="term" value="F:heparin binding"/>
    <property type="evidence" value="ECO:0007669"/>
    <property type="project" value="UniProtKB-UniRule"/>
</dbReference>
<feature type="signal peptide" evidence="10">
    <location>
        <begin position="1"/>
        <end position="23"/>
    </location>
</feature>
<evidence type="ECO:0000256" key="6">
    <source>
        <dbReference type="ARBA" id="ARBA00023157"/>
    </source>
</evidence>
<dbReference type="PROSITE" id="PS51869">
    <property type="entry name" value="APP_E1"/>
    <property type="match status" value="1"/>
</dbReference>
<evidence type="ECO:0000313" key="13">
    <source>
        <dbReference type="EMBL" id="TNN02444.1"/>
    </source>
</evidence>
<dbReference type="Gene3D" id="3.90.570.10">
    <property type="entry name" value="Amyloidogenic glycoprotein, heparin-binding domain"/>
    <property type="match status" value="1"/>
</dbReference>
<keyword evidence="7" id="KW-0325">Glycoprotein</keyword>
<dbReference type="InterPro" id="IPR008155">
    <property type="entry name" value="Amyloid_glyco"/>
</dbReference>
<dbReference type="GO" id="GO:0031696">
    <property type="term" value="F:alpha-2C adrenergic receptor binding"/>
    <property type="evidence" value="ECO:0007669"/>
    <property type="project" value="TreeGrafter"/>
</dbReference>
<evidence type="ECO:0000256" key="5">
    <source>
        <dbReference type="ARBA" id="ARBA00023136"/>
    </source>
</evidence>
<dbReference type="PANTHER" id="PTHR23103">
    <property type="entry name" value="ALZHEIMER'S DISEASE BETA-AMYLOID RELATED"/>
    <property type="match status" value="1"/>
</dbReference>
<dbReference type="InterPro" id="IPR015849">
    <property type="entry name" value="Amyloid_glyco_heparin-bd"/>
</dbReference>
<comment type="subcellular location">
    <subcellularLocation>
        <location evidence="1">Membrane</location>
        <topology evidence="1">Single-pass type I membrane protein</topology>
    </subcellularLocation>
</comment>
<dbReference type="GO" id="GO:0007417">
    <property type="term" value="P:central nervous system development"/>
    <property type="evidence" value="ECO:0007669"/>
    <property type="project" value="TreeGrafter"/>
</dbReference>
<dbReference type="Gene3D" id="3.30.1490.140">
    <property type="entry name" value="Amyloidogenic glycoprotein, copper-binding domain"/>
    <property type="match status" value="1"/>
</dbReference>
<evidence type="ECO:0000256" key="2">
    <source>
        <dbReference type="ARBA" id="ARBA00022692"/>
    </source>
</evidence>
<evidence type="ECO:0008006" key="15">
    <source>
        <dbReference type="Google" id="ProtNLM"/>
    </source>
</evidence>
<dbReference type="Pfam" id="PF12925">
    <property type="entry name" value="APP_E2"/>
    <property type="match status" value="1"/>
</dbReference>
<dbReference type="PANTHER" id="PTHR23103:SF13">
    <property type="entry name" value="AMYLOID BETA PRECURSOR LIKE PROTEIN 1"/>
    <property type="match status" value="1"/>
</dbReference>
<dbReference type="GO" id="GO:0005886">
    <property type="term" value="C:plasma membrane"/>
    <property type="evidence" value="ECO:0007669"/>
    <property type="project" value="TreeGrafter"/>
</dbReference>